<gene>
    <name evidence="3" type="ORF">CSX00_01690</name>
</gene>
<keyword evidence="2" id="KW-1133">Transmembrane helix</keyword>
<organism evidence="3 4">
    <name type="scientific">Pseudobutyrivibrio ruminis</name>
    <dbReference type="NCBI Taxonomy" id="46206"/>
    <lineage>
        <taxon>Bacteria</taxon>
        <taxon>Bacillati</taxon>
        <taxon>Bacillota</taxon>
        <taxon>Clostridia</taxon>
        <taxon>Lachnospirales</taxon>
        <taxon>Lachnospiraceae</taxon>
        <taxon>Pseudobutyrivibrio</taxon>
    </lineage>
</organism>
<name>A0A2G3EDD3_9FIRM</name>
<feature type="region of interest" description="Disordered" evidence="1">
    <location>
        <begin position="259"/>
        <end position="283"/>
    </location>
</feature>
<protein>
    <recommendedName>
        <fullName evidence="5">WG containing repeat-containing protein</fullName>
    </recommendedName>
</protein>
<dbReference type="AlphaFoldDB" id="A0A2G3EDD3"/>
<evidence type="ECO:0000256" key="2">
    <source>
        <dbReference type="SAM" id="Phobius"/>
    </source>
</evidence>
<dbReference type="EMBL" id="PDYH01000005">
    <property type="protein sequence ID" value="PHU41329.1"/>
    <property type="molecule type" value="Genomic_DNA"/>
</dbReference>
<keyword evidence="2" id="KW-0472">Membrane</keyword>
<comment type="caution">
    <text evidence="3">The sequence shown here is derived from an EMBL/GenBank/DDBJ whole genome shotgun (WGS) entry which is preliminary data.</text>
</comment>
<evidence type="ECO:0008006" key="5">
    <source>
        <dbReference type="Google" id="ProtNLM"/>
    </source>
</evidence>
<dbReference type="Proteomes" id="UP000224317">
    <property type="component" value="Unassembled WGS sequence"/>
</dbReference>
<keyword evidence="2" id="KW-0812">Transmembrane</keyword>
<dbReference type="RefSeq" id="WP_099412637.1">
    <property type="nucleotide sequence ID" value="NZ_PDYH01000005.1"/>
</dbReference>
<accession>A0A2G3EDD3</accession>
<keyword evidence="4" id="KW-1185">Reference proteome</keyword>
<reference evidence="3" key="1">
    <citation type="submission" date="2017-10" db="EMBL/GenBank/DDBJ databases">
        <title>Resolving the taxonomy of Roseburia spp., Eubacterium rectale and Agathobacter spp. through phylogenomic analysis.</title>
        <authorList>
            <person name="Sheridan P.O."/>
            <person name="Walker A.W."/>
            <person name="Duncan S.H."/>
            <person name="Scott K.P."/>
            <person name="Toole P.W.O."/>
            <person name="Luis P."/>
            <person name="Flint H.J."/>
        </authorList>
    </citation>
    <scope>NUCLEOTIDE SEQUENCE [LARGE SCALE GENOMIC DNA]</scope>
    <source>
        <strain evidence="3">JK10</strain>
    </source>
</reference>
<evidence type="ECO:0000256" key="1">
    <source>
        <dbReference type="SAM" id="MobiDB-lite"/>
    </source>
</evidence>
<proteinExistence type="predicted"/>
<evidence type="ECO:0000313" key="4">
    <source>
        <dbReference type="Proteomes" id="UP000224317"/>
    </source>
</evidence>
<feature type="compositionally biased region" description="Basic and acidic residues" evidence="1">
    <location>
        <begin position="273"/>
        <end position="282"/>
    </location>
</feature>
<evidence type="ECO:0000313" key="3">
    <source>
        <dbReference type="EMBL" id="PHU41329.1"/>
    </source>
</evidence>
<sequence length="574" mass="66935">MSYRYIFVSIVLYVAFLLMGVSAIFIYLIGIVGVVRLIIEINFTINFLQASKIYGPLRNSTILEYCDLDDREGYFKAYYNIYNKYPEFTLRTKIGCFFAKIVKPQIIYPVLLGVVIILIVGRFRYSSEEVVTSLSNGYELYFTSNSLPLWTGLDDNRYGIRNNEKGYDSGLIYDRKLEYDRTGIAWYKDRFIDYEGNTKVQLDLDIYTKEIPNREKLLPAYSFVVKGWIYVDEPIQQKEDNSSIKIVVATQPKPYSGLGFLGHSDDEEDTDSKEESVPENEKKTKKQLRINSFFIMNDENNYFEGGHAQFYSSYLNGLGYIDETGKTIVYPEYRYISDIDACDYRKENPYEYMENVYAIDRFGRKSVIDTGTGDVILSRLDNNIFLVDLSYSALSDDEYYRLIKVYNRKEDRCQYYDLHGNEVVFKDTSFTDRDGELVTINDDTASILGDDVWTLIDDSGNSLFYFLKKNDEYYDDLYYIYDKDGNILVKESLCDYKIITLDDGTNCFPALTTDNKPVLIDMNGKMTEYDFYVEKFFRDDDHNVIFEVRNNSDDDGELFYIDAYGNIIEPNLSE</sequence>
<feature type="transmembrane region" description="Helical" evidence="2">
    <location>
        <begin position="6"/>
        <end position="39"/>
    </location>
</feature>